<dbReference type="Proteomes" id="UP000028525">
    <property type="component" value="Unassembled WGS sequence"/>
</dbReference>
<dbReference type="EMBL" id="JPME01000027">
    <property type="protein sequence ID" value="KEZ88004.1"/>
    <property type="molecule type" value="Genomic_DNA"/>
</dbReference>
<dbReference type="InterPro" id="IPR001173">
    <property type="entry name" value="Glyco_trans_2-like"/>
</dbReference>
<dbReference type="InterPro" id="IPR019734">
    <property type="entry name" value="TPR_rpt"/>
</dbReference>
<dbReference type="InterPro" id="IPR011990">
    <property type="entry name" value="TPR-like_helical_dom_sf"/>
</dbReference>
<comment type="caution">
    <text evidence="2">The sequence shown here is derived from an EMBL/GenBank/DDBJ whole genome shotgun (WGS) entry which is preliminary data.</text>
</comment>
<keyword evidence="3" id="KW-1185">Reference proteome</keyword>
<dbReference type="Gene3D" id="1.25.40.10">
    <property type="entry name" value="Tetratricopeptide repeat domain"/>
    <property type="match status" value="1"/>
</dbReference>
<evidence type="ECO:0000259" key="1">
    <source>
        <dbReference type="Pfam" id="PF00535"/>
    </source>
</evidence>
<dbReference type="STRING" id="29354.IO98_19400"/>
<dbReference type="SUPFAM" id="SSF81901">
    <property type="entry name" value="HCP-like"/>
    <property type="match status" value="1"/>
</dbReference>
<dbReference type="OrthoDB" id="9815923at2"/>
<proteinExistence type="predicted"/>
<evidence type="ECO:0000313" key="2">
    <source>
        <dbReference type="EMBL" id="KEZ88004.1"/>
    </source>
</evidence>
<protein>
    <submittedName>
        <fullName evidence="2">Glycosyl transferase family 2</fullName>
    </submittedName>
</protein>
<sequence>MNQYKICVYAISKNEEEFVDRWMDAVSEADAVIVTDTGSTDHTVEKLRERGAIVYEDTILPWRFDTARNVALSHVPEDMDICVSNDLDEVFEPGWRQKLEDLWRPEYTRARYLFTFTFNADGTPQKQYPMEKIHIRHGYHWVHPVHEVLEYSGTGSEKISWINGLVLNHYPDLSKPRSQYLPLLELSVQENPLDDRSMFWLGREYVYYGNFDKGIEILKRHLSLSTAKWSEERSASMRFIAQCYEEKGNMKEARSWLFRALAECPDVREPYLALVKSAYKEKNWPLSFAMAEKGLSITRNSGSYLVDPEGWGYALFDYGAIGAYNMGMYEKARDYARKAVSMDSTNKRLQNNLLLIEDRIKKQEKAEVPS</sequence>
<dbReference type="InterPro" id="IPR029044">
    <property type="entry name" value="Nucleotide-diphossugar_trans"/>
</dbReference>
<organism evidence="2 3">
    <name type="scientific">Lacrimispora celerecrescens</name>
    <dbReference type="NCBI Taxonomy" id="29354"/>
    <lineage>
        <taxon>Bacteria</taxon>
        <taxon>Bacillati</taxon>
        <taxon>Bacillota</taxon>
        <taxon>Clostridia</taxon>
        <taxon>Lachnospirales</taxon>
        <taxon>Lachnospiraceae</taxon>
        <taxon>Lacrimispora</taxon>
    </lineage>
</organism>
<reference evidence="2 3" key="1">
    <citation type="submission" date="2014-07" db="EMBL/GenBank/DDBJ databases">
        <title>Draft genome of Clostridium celerecrescens 152B isolated from sediments associated with methane hydrate from Krishna Godavari basin.</title>
        <authorList>
            <person name="Honkalas V.S."/>
            <person name="Dabir A.P."/>
            <person name="Arora P."/>
            <person name="Dhakephalkar P.K."/>
        </authorList>
    </citation>
    <scope>NUCLEOTIDE SEQUENCE [LARGE SCALE GENOMIC DNA]</scope>
    <source>
        <strain evidence="2 3">152B</strain>
    </source>
</reference>
<dbReference type="Pfam" id="PF00535">
    <property type="entry name" value="Glycos_transf_2"/>
    <property type="match status" value="1"/>
</dbReference>
<dbReference type="SUPFAM" id="SSF53448">
    <property type="entry name" value="Nucleotide-diphospho-sugar transferases"/>
    <property type="match status" value="1"/>
</dbReference>
<keyword evidence="2" id="KW-0808">Transferase</keyword>
<dbReference type="AlphaFoldDB" id="A0A084JGC0"/>
<feature type="domain" description="Glycosyltransferase 2-like" evidence="1">
    <location>
        <begin position="11"/>
        <end position="104"/>
    </location>
</feature>
<dbReference type="GO" id="GO:0016740">
    <property type="term" value="F:transferase activity"/>
    <property type="evidence" value="ECO:0007669"/>
    <property type="project" value="UniProtKB-KW"/>
</dbReference>
<accession>A0A084JGC0</accession>
<dbReference type="Gene3D" id="3.90.550.10">
    <property type="entry name" value="Spore Coat Polysaccharide Biosynthesis Protein SpsA, Chain A"/>
    <property type="match status" value="1"/>
</dbReference>
<dbReference type="RefSeq" id="WP_038283901.1">
    <property type="nucleotide sequence ID" value="NZ_JPME01000027.1"/>
</dbReference>
<gene>
    <name evidence="2" type="ORF">IO98_19400</name>
</gene>
<name>A0A084JGC0_9FIRM</name>
<dbReference type="Pfam" id="PF13181">
    <property type="entry name" value="TPR_8"/>
    <property type="match status" value="1"/>
</dbReference>
<evidence type="ECO:0000313" key="3">
    <source>
        <dbReference type="Proteomes" id="UP000028525"/>
    </source>
</evidence>